<feature type="compositionally biased region" description="Basic residues" evidence="1">
    <location>
        <begin position="133"/>
        <end position="150"/>
    </location>
</feature>
<dbReference type="EMBL" id="BAABIC010000039">
    <property type="protein sequence ID" value="GAA4713731.1"/>
    <property type="molecule type" value="Genomic_DNA"/>
</dbReference>
<feature type="region of interest" description="Disordered" evidence="1">
    <location>
        <begin position="121"/>
        <end position="160"/>
    </location>
</feature>
<comment type="caution">
    <text evidence="3">The sequence shown here is derived from an EMBL/GenBank/DDBJ whole genome shotgun (WGS) entry which is preliminary data.</text>
</comment>
<protein>
    <recommendedName>
        <fullName evidence="2">NAD(P)-binding domain-containing protein</fullName>
    </recommendedName>
</protein>
<dbReference type="InterPro" id="IPR051604">
    <property type="entry name" value="Ergot_Alk_Oxidoreductase"/>
</dbReference>
<dbReference type="PANTHER" id="PTHR43162">
    <property type="match status" value="1"/>
</dbReference>
<name>A0ABP8XS82_9PSEU</name>
<feature type="domain" description="NAD(P)-binding" evidence="2">
    <location>
        <begin position="3"/>
        <end position="48"/>
    </location>
</feature>
<dbReference type="RefSeq" id="WP_345384740.1">
    <property type="nucleotide sequence ID" value="NZ_BAABIC010000039.1"/>
</dbReference>
<evidence type="ECO:0000259" key="2">
    <source>
        <dbReference type="Pfam" id="PF13460"/>
    </source>
</evidence>
<dbReference type="Proteomes" id="UP001500325">
    <property type="component" value="Unassembled WGS sequence"/>
</dbReference>
<dbReference type="Pfam" id="PF13460">
    <property type="entry name" value="NAD_binding_10"/>
    <property type="match status" value="1"/>
</dbReference>
<proteinExistence type="predicted"/>
<feature type="compositionally biased region" description="Low complexity" evidence="1">
    <location>
        <begin position="151"/>
        <end position="160"/>
    </location>
</feature>
<keyword evidence="4" id="KW-1185">Reference proteome</keyword>
<dbReference type="SUPFAM" id="SSF51735">
    <property type="entry name" value="NAD(P)-binding Rossmann-fold domains"/>
    <property type="match status" value="1"/>
</dbReference>
<dbReference type="Gene3D" id="3.40.50.720">
    <property type="entry name" value="NAD(P)-binding Rossmann-like Domain"/>
    <property type="match status" value="2"/>
</dbReference>
<evidence type="ECO:0000256" key="1">
    <source>
        <dbReference type="SAM" id="MobiDB-lite"/>
    </source>
</evidence>
<dbReference type="InterPro" id="IPR016040">
    <property type="entry name" value="NAD(P)-bd_dom"/>
</dbReference>
<dbReference type="Gene3D" id="3.90.25.10">
    <property type="entry name" value="UDP-galactose 4-epimerase, domain 1"/>
    <property type="match status" value="1"/>
</dbReference>
<organism evidence="3 4">
    <name type="scientific">Pseudonocardia yuanmonensis</name>
    <dbReference type="NCBI Taxonomy" id="1095914"/>
    <lineage>
        <taxon>Bacteria</taxon>
        <taxon>Bacillati</taxon>
        <taxon>Actinomycetota</taxon>
        <taxon>Actinomycetes</taxon>
        <taxon>Pseudonocardiales</taxon>
        <taxon>Pseudonocardiaceae</taxon>
        <taxon>Pseudonocardia</taxon>
    </lineage>
</organism>
<evidence type="ECO:0000313" key="4">
    <source>
        <dbReference type="Proteomes" id="UP001500325"/>
    </source>
</evidence>
<reference evidence="4" key="1">
    <citation type="journal article" date="2019" name="Int. J. Syst. Evol. Microbiol.">
        <title>The Global Catalogue of Microorganisms (GCM) 10K type strain sequencing project: providing services to taxonomists for standard genome sequencing and annotation.</title>
        <authorList>
            <consortium name="The Broad Institute Genomics Platform"/>
            <consortium name="The Broad Institute Genome Sequencing Center for Infectious Disease"/>
            <person name="Wu L."/>
            <person name="Ma J."/>
        </authorList>
    </citation>
    <scope>NUCLEOTIDE SEQUENCE [LARGE SCALE GENOMIC DNA]</scope>
    <source>
        <strain evidence="4">JCM 18055</strain>
    </source>
</reference>
<accession>A0ABP8XS82</accession>
<evidence type="ECO:0000313" key="3">
    <source>
        <dbReference type="EMBL" id="GAA4713731.1"/>
    </source>
</evidence>
<dbReference type="PANTHER" id="PTHR43162:SF1">
    <property type="entry name" value="PRESTALK A DIFFERENTIATION PROTEIN A"/>
    <property type="match status" value="1"/>
</dbReference>
<gene>
    <name evidence="3" type="ORF">GCM10023215_65930</name>
</gene>
<dbReference type="InterPro" id="IPR036291">
    <property type="entry name" value="NAD(P)-bd_dom_sf"/>
</dbReference>
<sequence>MTGATGNIGRKVVDHLVAAGAPEVRALTVNPARAALPAGVEVVRGYLRRPMENTLTWAPEIIATGAVHEPYPEGRSTPIAMDDIARVAAAALTSEGHEGRSYTLTGPEVLSRVDLACGSARPSVTRCGSRRSAGTRRSRRSRRRWARRRSGTSTRSSPAR</sequence>